<evidence type="ECO:0000256" key="10">
    <source>
        <dbReference type="ARBA" id="ARBA00023136"/>
    </source>
</evidence>
<evidence type="ECO:0000313" key="13">
    <source>
        <dbReference type="EMBL" id="QIW99630.1"/>
    </source>
</evidence>
<evidence type="ECO:0000256" key="6">
    <source>
        <dbReference type="ARBA" id="ARBA00022792"/>
    </source>
</evidence>
<evidence type="ECO:0000256" key="7">
    <source>
        <dbReference type="ARBA" id="ARBA00022982"/>
    </source>
</evidence>
<accession>A0A6H0XY92</accession>
<evidence type="ECO:0000256" key="9">
    <source>
        <dbReference type="ARBA" id="ARBA00023128"/>
    </source>
</evidence>
<evidence type="ECO:0000256" key="8">
    <source>
        <dbReference type="ARBA" id="ARBA00022989"/>
    </source>
</evidence>
<keyword evidence="9 12" id="KW-0496">Mitochondrion</keyword>
<keyword evidence="3 12" id="KW-0813">Transport</keyword>
<evidence type="ECO:0000256" key="3">
    <source>
        <dbReference type="ARBA" id="ARBA00022448"/>
    </source>
</evidence>
<comment type="subcellular location">
    <subcellularLocation>
        <location evidence="1 12">Mitochondrion inner membrane</location>
        <topology evidence="1 12">Single-pass membrane protein</topology>
    </subcellularLocation>
</comment>
<reference evidence="13 14" key="1">
    <citation type="journal article" date="2016" name="Sci. Rep.">
        <title>Peltaster fructicola genome reveals evolution from an invasive phytopathogen to an ectophytic parasite.</title>
        <authorList>
            <person name="Xu C."/>
            <person name="Chen H."/>
            <person name="Gleason M.L."/>
            <person name="Xu J.R."/>
            <person name="Liu H."/>
            <person name="Zhang R."/>
            <person name="Sun G."/>
        </authorList>
    </citation>
    <scope>NUCLEOTIDE SEQUENCE [LARGE SCALE GENOMIC DNA]</scope>
    <source>
        <strain evidence="13 14">LNHT1506</strain>
    </source>
</reference>
<evidence type="ECO:0000256" key="1">
    <source>
        <dbReference type="ARBA" id="ARBA00004434"/>
    </source>
</evidence>
<sequence length="70" mass="7684">MSSVLGGVYNTFIRSNAVFLTTIFAGAFATELVFDTGANKIWDSVNKGRQWKDIKAKYVTSGEDDDGDDE</sequence>
<evidence type="ECO:0000256" key="2">
    <source>
        <dbReference type="ARBA" id="ARBA00007856"/>
    </source>
</evidence>
<keyword evidence="7 12" id="KW-0249">Electron transport</keyword>
<evidence type="ECO:0000256" key="12">
    <source>
        <dbReference type="RuleBase" id="RU368056"/>
    </source>
</evidence>
<dbReference type="OrthoDB" id="44067at2759"/>
<evidence type="ECO:0000256" key="11">
    <source>
        <dbReference type="ARBA" id="ARBA00044247"/>
    </source>
</evidence>
<gene>
    <name evidence="13" type="ORF">AMS68_005148</name>
</gene>
<proteinExistence type="inferred from homology"/>
<evidence type="ECO:0000256" key="5">
    <source>
        <dbReference type="ARBA" id="ARBA00022692"/>
    </source>
</evidence>
<keyword evidence="8 12" id="KW-1133">Transmembrane helix</keyword>
<organism evidence="13 14">
    <name type="scientific">Peltaster fructicola</name>
    <dbReference type="NCBI Taxonomy" id="286661"/>
    <lineage>
        <taxon>Eukaryota</taxon>
        <taxon>Fungi</taxon>
        <taxon>Dikarya</taxon>
        <taxon>Ascomycota</taxon>
        <taxon>Pezizomycotina</taxon>
        <taxon>Dothideomycetes</taxon>
        <taxon>Dothideomycetes incertae sedis</taxon>
        <taxon>Peltaster</taxon>
    </lineage>
</organism>
<dbReference type="PANTHER" id="PTHR12980:SF0">
    <property type="entry name" value="CYTOCHROME B-C1 COMPLEX SUBUNIT 9"/>
    <property type="match status" value="1"/>
</dbReference>
<comment type="function">
    <text evidence="12">Component of the ubiquinol-cytochrome c oxidoreductase, a multisubunit transmembrane complex that is part of the mitochondrial electron transport chain which drives oxidative phosphorylation. The complex plays an important role in the uptake of multiple carbon sources present in different host niches.</text>
</comment>
<dbReference type="EMBL" id="CP051141">
    <property type="protein sequence ID" value="QIW99630.1"/>
    <property type="molecule type" value="Genomic_DNA"/>
</dbReference>
<dbReference type="FunFam" id="1.20.5.260:FF:000001">
    <property type="entry name" value="Cytochrome b-c1 complex subunit 9"/>
    <property type="match status" value="1"/>
</dbReference>
<dbReference type="Proteomes" id="UP000503462">
    <property type="component" value="Chromosome 3"/>
</dbReference>
<evidence type="ECO:0000313" key="14">
    <source>
        <dbReference type="Proteomes" id="UP000503462"/>
    </source>
</evidence>
<comment type="subunit">
    <text evidence="12">Component of the ubiquinol-cytochrome c oxidoreductase (cytochrome b-c1 complex, complex III, CIII), a multisubunit enzyme composed of 3 respiratory subunits cytochrome b, cytochrome c1 and Rieske protein, 2 core protein subunits, and additional low-molecular weight protein subunits.</text>
</comment>
<keyword evidence="14" id="KW-1185">Reference proteome</keyword>
<keyword evidence="10 12" id="KW-0472">Membrane</keyword>
<dbReference type="InterPro" id="IPR008027">
    <property type="entry name" value="QCR9"/>
</dbReference>
<keyword evidence="4 12" id="KW-0679">Respiratory chain</keyword>
<feature type="transmembrane region" description="Helical" evidence="12">
    <location>
        <begin position="12"/>
        <end position="34"/>
    </location>
</feature>
<dbReference type="AlphaFoldDB" id="A0A6H0XY92"/>
<name>A0A6H0XY92_9PEZI</name>
<dbReference type="Gene3D" id="1.20.5.260">
    <property type="entry name" value="Cytochrome b-c1 complex subunit 9"/>
    <property type="match status" value="1"/>
</dbReference>
<keyword evidence="5 12" id="KW-0812">Transmembrane</keyword>
<dbReference type="GO" id="GO:0045275">
    <property type="term" value="C:respiratory chain complex III"/>
    <property type="evidence" value="ECO:0007669"/>
    <property type="project" value="UniProtKB-UniRule"/>
</dbReference>
<keyword evidence="6 12" id="KW-0999">Mitochondrion inner membrane</keyword>
<evidence type="ECO:0000256" key="4">
    <source>
        <dbReference type="ARBA" id="ARBA00022660"/>
    </source>
</evidence>
<dbReference type="PANTHER" id="PTHR12980">
    <property type="entry name" value="UBIQUINOL-CYTOCHROME C REDUCTASE COMPLEX, SUBUNIT X"/>
    <property type="match status" value="1"/>
</dbReference>
<dbReference type="InterPro" id="IPR036656">
    <property type="entry name" value="QCR9_sf"/>
</dbReference>
<dbReference type="SUPFAM" id="SSF81514">
    <property type="entry name" value="Subunit X (non-heme 7 kDa protein) of cytochrome bc1 complex (Ubiquinol-cytochrome c reductase)"/>
    <property type="match status" value="1"/>
</dbReference>
<dbReference type="GO" id="GO:0005743">
    <property type="term" value="C:mitochondrial inner membrane"/>
    <property type="evidence" value="ECO:0007669"/>
    <property type="project" value="UniProtKB-SubCell"/>
</dbReference>
<dbReference type="Pfam" id="PF05365">
    <property type="entry name" value="UCR_UQCRX_QCR9"/>
    <property type="match status" value="1"/>
</dbReference>
<comment type="similarity">
    <text evidence="2 12">Belongs to the UQCR10/QCR9 family.</text>
</comment>
<protein>
    <recommendedName>
        <fullName evidence="11 12">Complex III subunit 9</fullName>
    </recommendedName>
</protein>
<dbReference type="GO" id="GO:0006122">
    <property type="term" value="P:mitochondrial electron transport, ubiquinol to cytochrome c"/>
    <property type="evidence" value="ECO:0007669"/>
    <property type="project" value="UniProtKB-UniRule"/>
</dbReference>